<dbReference type="AlphaFoldDB" id="A0A1J4JQH2"/>
<keyword evidence="4" id="KW-0378">Hydrolase</keyword>
<proteinExistence type="inferred from homology"/>
<dbReference type="GO" id="GO:0000086">
    <property type="term" value="P:G2/M transition of mitotic cell cycle"/>
    <property type="evidence" value="ECO:0007669"/>
    <property type="project" value="TreeGrafter"/>
</dbReference>
<dbReference type="GO" id="GO:0010971">
    <property type="term" value="P:positive regulation of G2/M transition of mitotic cell cycle"/>
    <property type="evidence" value="ECO:0007669"/>
    <property type="project" value="TreeGrafter"/>
</dbReference>
<dbReference type="SUPFAM" id="SSF52821">
    <property type="entry name" value="Rhodanese/Cell cycle control phosphatase"/>
    <property type="match status" value="1"/>
</dbReference>
<dbReference type="PROSITE" id="PS50206">
    <property type="entry name" value="RHODANESE_3"/>
    <property type="match status" value="1"/>
</dbReference>
<dbReference type="GO" id="GO:0005634">
    <property type="term" value="C:nucleus"/>
    <property type="evidence" value="ECO:0007669"/>
    <property type="project" value="TreeGrafter"/>
</dbReference>
<dbReference type="GO" id="GO:0005737">
    <property type="term" value="C:cytoplasm"/>
    <property type="evidence" value="ECO:0007669"/>
    <property type="project" value="TreeGrafter"/>
</dbReference>
<keyword evidence="5" id="KW-0904">Protein phosphatase</keyword>
<dbReference type="Pfam" id="PF00581">
    <property type="entry name" value="Rhodanese"/>
    <property type="match status" value="1"/>
</dbReference>
<evidence type="ECO:0000313" key="10">
    <source>
        <dbReference type="Proteomes" id="UP000179807"/>
    </source>
</evidence>
<feature type="compositionally biased region" description="Basic residues" evidence="7">
    <location>
        <begin position="210"/>
        <end position="220"/>
    </location>
</feature>
<evidence type="ECO:0000256" key="2">
    <source>
        <dbReference type="ARBA" id="ARBA00013064"/>
    </source>
</evidence>
<evidence type="ECO:0000256" key="7">
    <source>
        <dbReference type="SAM" id="MobiDB-lite"/>
    </source>
</evidence>
<dbReference type="PANTHER" id="PTHR10828:SF17">
    <property type="entry name" value="PROTEIN-TYROSINE-PHOSPHATASE"/>
    <property type="match status" value="1"/>
</dbReference>
<dbReference type="Proteomes" id="UP000179807">
    <property type="component" value="Unassembled WGS sequence"/>
</dbReference>
<dbReference type="Gene3D" id="3.40.250.10">
    <property type="entry name" value="Rhodanese-like domain"/>
    <property type="match status" value="1"/>
</dbReference>
<evidence type="ECO:0000259" key="8">
    <source>
        <dbReference type="PROSITE" id="PS50206"/>
    </source>
</evidence>
<reference evidence="9" key="1">
    <citation type="submission" date="2016-10" db="EMBL/GenBank/DDBJ databases">
        <authorList>
            <person name="Benchimol M."/>
            <person name="Almeida L.G."/>
            <person name="Vasconcelos A.T."/>
            <person name="Perreira-Neves A."/>
            <person name="Rosa I.A."/>
            <person name="Tasca T."/>
            <person name="Bogo M.R."/>
            <person name="de Souza W."/>
        </authorList>
    </citation>
    <scope>NUCLEOTIDE SEQUENCE [LARGE SCALE GENOMIC DNA]</scope>
    <source>
        <strain evidence="9">K</strain>
    </source>
</reference>
<keyword evidence="10" id="KW-1185">Reference proteome</keyword>
<keyword evidence="6" id="KW-0131">Cell cycle</keyword>
<evidence type="ECO:0000313" key="9">
    <source>
        <dbReference type="EMBL" id="OHS99484.1"/>
    </source>
</evidence>
<protein>
    <recommendedName>
        <fullName evidence="2">protein-tyrosine-phosphatase</fullName>
        <ecNumber evidence="2">3.1.3.48</ecNumber>
    </recommendedName>
</protein>
<sequence length="253" mass="28806">MQPSCTSSCSGCMSIPIPNLGIDEDGISGEPLVIPVKGPYDQIPLIASNTPFPFIAPETVLKLLRCEISLPRGVTIFVIDCRFHYEFAEGHIHGAQNLLTFRDMVSIFNRLRKFKKAILIFHCELTVDRSVQWAYAFREYDRYCSGMTYPELTYPEIYLMKGGFRKLYKLAGTCDVITGNYFRKDDAFGEYGEAIVRKAKSQYENELRKANAHSKARRGSRTPNAGRSVSQQMFLTPEKLFYFECNCQSDAPR</sequence>
<evidence type="ECO:0000256" key="6">
    <source>
        <dbReference type="ARBA" id="ARBA00023306"/>
    </source>
</evidence>
<dbReference type="InterPro" id="IPR000751">
    <property type="entry name" value="MPI_Phosphatase"/>
</dbReference>
<organism evidence="9 10">
    <name type="scientific">Tritrichomonas foetus</name>
    <dbReference type="NCBI Taxonomy" id="1144522"/>
    <lineage>
        <taxon>Eukaryota</taxon>
        <taxon>Metamonada</taxon>
        <taxon>Parabasalia</taxon>
        <taxon>Tritrichomonadida</taxon>
        <taxon>Tritrichomonadidae</taxon>
        <taxon>Tritrichomonas</taxon>
    </lineage>
</organism>
<dbReference type="RefSeq" id="XP_068352621.1">
    <property type="nucleotide sequence ID" value="XM_068494287.1"/>
</dbReference>
<gene>
    <name evidence="9" type="ORF">TRFO_08438</name>
</gene>
<feature type="region of interest" description="Disordered" evidence="7">
    <location>
        <begin position="209"/>
        <end position="228"/>
    </location>
</feature>
<dbReference type="VEuPathDB" id="TrichDB:TRFO_08438"/>
<dbReference type="GeneID" id="94828991"/>
<dbReference type="InterPro" id="IPR036873">
    <property type="entry name" value="Rhodanese-like_dom_sf"/>
</dbReference>
<dbReference type="PRINTS" id="PR00716">
    <property type="entry name" value="MPIPHPHTASE"/>
</dbReference>
<dbReference type="GO" id="GO:0004725">
    <property type="term" value="F:protein tyrosine phosphatase activity"/>
    <property type="evidence" value="ECO:0007669"/>
    <property type="project" value="UniProtKB-EC"/>
</dbReference>
<feature type="domain" description="Rhodanese" evidence="8">
    <location>
        <begin position="72"/>
        <end position="176"/>
    </location>
</feature>
<accession>A0A1J4JQH2</accession>
<name>A0A1J4JQH2_9EUKA</name>
<dbReference type="GO" id="GO:0051301">
    <property type="term" value="P:cell division"/>
    <property type="evidence" value="ECO:0007669"/>
    <property type="project" value="UniProtKB-KW"/>
</dbReference>
<dbReference type="GO" id="GO:0110032">
    <property type="term" value="P:positive regulation of G2/MI transition of meiotic cell cycle"/>
    <property type="evidence" value="ECO:0007669"/>
    <property type="project" value="TreeGrafter"/>
</dbReference>
<dbReference type="EC" id="3.1.3.48" evidence="2"/>
<dbReference type="PANTHER" id="PTHR10828">
    <property type="entry name" value="M-PHASE INDUCER PHOSPHATASE DUAL SPECIFICITY PHOSPHATASE CDC25"/>
    <property type="match status" value="1"/>
</dbReference>
<comment type="similarity">
    <text evidence="1">Belongs to the MPI phosphatase family.</text>
</comment>
<evidence type="ECO:0000256" key="4">
    <source>
        <dbReference type="ARBA" id="ARBA00022801"/>
    </source>
</evidence>
<dbReference type="EMBL" id="MLAK01001004">
    <property type="protein sequence ID" value="OHS99484.1"/>
    <property type="molecule type" value="Genomic_DNA"/>
</dbReference>
<dbReference type="InterPro" id="IPR001763">
    <property type="entry name" value="Rhodanese-like_dom"/>
</dbReference>
<evidence type="ECO:0000256" key="5">
    <source>
        <dbReference type="ARBA" id="ARBA00022912"/>
    </source>
</evidence>
<evidence type="ECO:0000256" key="1">
    <source>
        <dbReference type="ARBA" id="ARBA00011065"/>
    </source>
</evidence>
<dbReference type="SMART" id="SM00450">
    <property type="entry name" value="RHOD"/>
    <property type="match status" value="1"/>
</dbReference>
<evidence type="ECO:0000256" key="3">
    <source>
        <dbReference type="ARBA" id="ARBA00022618"/>
    </source>
</evidence>
<comment type="caution">
    <text evidence="9">The sequence shown here is derived from an EMBL/GenBank/DDBJ whole genome shotgun (WGS) entry which is preliminary data.</text>
</comment>
<keyword evidence="3" id="KW-0132">Cell division</keyword>